<organism evidence="5 6">
    <name type="scientific">Immersiella caudata</name>
    <dbReference type="NCBI Taxonomy" id="314043"/>
    <lineage>
        <taxon>Eukaryota</taxon>
        <taxon>Fungi</taxon>
        <taxon>Dikarya</taxon>
        <taxon>Ascomycota</taxon>
        <taxon>Pezizomycotina</taxon>
        <taxon>Sordariomycetes</taxon>
        <taxon>Sordariomycetidae</taxon>
        <taxon>Sordariales</taxon>
        <taxon>Lasiosphaeriaceae</taxon>
        <taxon>Immersiella</taxon>
    </lineage>
</organism>
<feature type="non-terminal residue" evidence="5">
    <location>
        <position position="1"/>
    </location>
</feature>
<feature type="region of interest" description="Disordered" evidence="4">
    <location>
        <begin position="279"/>
        <end position="306"/>
    </location>
</feature>
<dbReference type="GO" id="GO:0004674">
    <property type="term" value="F:protein serine/threonine kinase activity"/>
    <property type="evidence" value="ECO:0007669"/>
    <property type="project" value="UniProtKB-EC"/>
</dbReference>
<dbReference type="EC" id="2.7.11.1" evidence="1"/>
<gene>
    <name evidence="5" type="ORF">B0T14DRAFT_407586</name>
</gene>
<dbReference type="Gene3D" id="1.10.510.10">
    <property type="entry name" value="Transferase(Phosphotransferase) domain 1"/>
    <property type="match status" value="1"/>
</dbReference>
<protein>
    <recommendedName>
        <fullName evidence="1">non-specific serine/threonine protein kinase</fullName>
        <ecNumber evidence="1">2.7.11.1</ecNumber>
    </recommendedName>
</protein>
<comment type="caution">
    <text evidence="5">The sequence shown here is derived from an EMBL/GenBank/DDBJ whole genome shotgun (WGS) entry which is preliminary data.</text>
</comment>
<dbReference type="AlphaFoldDB" id="A0AA39X2V9"/>
<name>A0AA39X2V9_9PEZI</name>
<dbReference type="InterPro" id="IPR008266">
    <property type="entry name" value="Tyr_kinase_AS"/>
</dbReference>
<evidence type="ECO:0000256" key="1">
    <source>
        <dbReference type="ARBA" id="ARBA00012513"/>
    </source>
</evidence>
<comment type="catalytic activity">
    <reaction evidence="2">
        <text>L-threonyl-[protein] + ATP = O-phospho-L-threonyl-[protein] + ADP + H(+)</text>
        <dbReference type="Rhea" id="RHEA:46608"/>
        <dbReference type="Rhea" id="RHEA-COMP:11060"/>
        <dbReference type="Rhea" id="RHEA-COMP:11605"/>
        <dbReference type="ChEBI" id="CHEBI:15378"/>
        <dbReference type="ChEBI" id="CHEBI:30013"/>
        <dbReference type="ChEBI" id="CHEBI:30616"/>
        <dbReference type="ChEBI" id="CHEBI:61977"/>
        <dbReference type="ChEBI" id="CHEBI:456216"/>
        <dbReference type="EC" id="2.7.11.1"/>
    </reaction>
</comment>
<evidence type="ECO:0000313" key="6">
    <source>
        <dbReference type="Proteomes" id="UP001175000"/>
    </source>
</evidence>
<sequence>LPPDVVTLDLGPSGRVLWTSTASNLCPHQGGASTYYPSVTEYSLPIELPVVTRAQLTVVARLSWCVDKVTYSTSGSISDKEYVFKYNPFVTAVGGDTWRELQLLARFPRNHPNILAPDAFVVEELTGLGVIGFTMPWVPTPTLDSQWSFKLSWLRQLITLVDQLHFRYGVHHQDIRARNVFVHPDNPEEILLFDFNFAETVDALNPARDDIKAVIALVYSLITRDPAFTEKPYFLPAFDEKPILAGAPESWIKHPRVELDPGVTVPLIYAELTEWVRQRRDPNNPSTHRRPGPAAIRKPPLPTPPSDIVTRDEFGYEINLIDGSTHAEERIRFGRPVLNWRRPPASKLDPTRRMLATGRYVD</sequence>
<evidence type="ECO:0000256" key="2">
    <source>
        <dbReference type="ARBA" id="ARBA00047899"/>
    </source>
</evidence>
<dbReference type="SUPFAM" id="SSF56112">
    <property type="entry name" value="Protein kinase-like (PK-like)"/>
    <property type="match status" value="1"/>
</dbReference>
<proteinExistence type="predicted"/>
<reference evidence="5" key="1">
    <citation type="submission" date="2023-06" db="EMBL/GenBank/DDBJ databases">
        <title>Genome-scale phylogeny and comparative genomics of the fungal order Sordariales.</title>
        <authorList>
            <consortium name="Lawrence Berkeley National Laboratory"/>
            <person name="Hensen N."/>
            <person name="Bonometti L."/>
            <person name="Westerberg I."/>
            <person name="Brannstrom I.O."/>
            <person name="Guillou S."/>
            <person name="Cros-Aarteil S."/>
            <person name="Calhoun S."/>
            <person name="Haridas S."/>
            <person name="Kuo A."/>
            <person name="Mondo S."/>
            <person name="Pangilinan J."/>
            <person name="Riley R."/>
            <person name="Labutti K."/>
            <person name="Andreopoulos B."/>
            <person name="Lipzen A."/>
            <person name="Chen C."/>
            <person name="Yanf M."/>
            <person name="Daum C."/>
            <person name="Ng V."/>
            <person name="Clum A."/>
            <person name="Steindorff A."/>
            <person name="Ohm R."/>
            <person name="Martin F."/>
            <person name="Silar P."/>
            <person name="Natvig D."/>
            <person name="Lalanne C."/>
            <person name="Gautier V."/>
            <person name="Ament-Velasquez S.L."/>
            <person name="Kruys A."/>
            <person name="Hutchinson M.I."/>
            <person name="Powell A.J."/>
            <person name="Barry K."/>
            <person name="Miller A.N."/>
            <person name="Grigoriev I.V."/>
            <person name="Debuchy R."/>
            <person name="Gladieux P."/>
            <person name="Thoren M.H."/>
            <person name="Johannesson H."/>
        </authorList>
    </citation>
    <scope>NUCLEOTIDE SEQUENCE</scope>
    <source>
        <strain evidence="5">CBS 606.72</strain>
    </source>
</reference>
<accession>A0AA39X2V9</accession>
<dbReference type="EMBL" id="JAULSU010000002">
    <property type="protein sequence ID" value="KAK0625815.1"/>
    <property type="molecule type" value="Genomic_DNA"/>
</dbReference>
<dbReference type="PROSITE" id="PS00109">
    <property type="entry name" value="PROTEIN_KINASE_TYR"/>
    <property type="match status" value="1"/>
</dbReference>
<evidence type="ECO:0000256" key="3">
    <source>
        <dbReference type="ARBA" id="ARBA00048679"/>
    </source>
</evidence>
<evidence type="ECO:0000313" key="5">
    <source>
        <dbReference type="EMBL" id="KAK0625815.1"/>
    </source>
</evidence>
<keyword evidence="6" id="KW-1185">Reference proteome</keyword>
<dbReference type="Proteomes" id="UP001175000">
    <property type="component" value="Unassembled WGS sequence"/>
</dbReference>
<feature type="non-terminal residue" evidence="5">
    <location>
        <position position="362"/>
    </location>
</feature>
<evidence type="ECO:0000256" key="4">
    <source>
        <dbReference type="SAM" id="MobiDB-lite"/>
    </source>
</evidence>
<dbReference type="InterPro" id="IPR011009">
    <property type="entry name" value="Kinase-like_dom_sf"/>
</dbReference>
<comment type="catalytic activity">
    <reaction evidence="3">
        <text>L-seryl-[protein] + ATP = O-phospho-L-seryl-[protein] + ADP + H(+)</text>
        <dbReference type="Rhea" id="RHEA:17989"/>
        <dbReference type="Rhea" id="RHEA-COMP:9863"/>
        <dbReference type="Rhea" id="RHEA-COMP:11604"/>
        <dbReference type="ChEBI" id="CHEBI:15378"/>
        <dbReference type="ChEBI" id="CHEBI:29999"/>
        <dbReference type="ChEBI" id="CHEBI:30616"/>
        <dbReference type="ChEBI" id="CHEBI:83421"/>
        <dbReference type="ChEBI" id="CHEBI:456216"/>
        <dbReference type="EC" id="2.7.11.1"/>
    </reaction>
</comment>